<evidence type="ECO:0000313" key="1">
    <source>
        <dbReference type="EMBL" id="CAG9993501.1"/>
    </source>
</evidence>
<reference evidence="2" key="1">
    <citation type="submission" date="2019-06" db="EMBL/GenBank/DDBJ databases">
        <authorList>
            <person name="Broberg M."/>
        </authorList>
    </citation>
    <scope>NUCLEOTIDE SEQUENCE [LARGE SCALE GENOMIC DNA]</scope>
</reference>
<dbReference type="Proteomes" id="UP000754883">
    <property type="component" value="Unassembled WGS sequence"/>
</dbReference>
<reference evidence="1 2" key="2">
    <citation type="submission" date="2021-10" db="EMBL/GenBank/DDBJ databases">
        <authorList>
            <person name="Piombo E."/>
        </authorList>
    </citation>
    <scope>NUCLEOTIDE SEQUENCE [LARGE SCALE GENOMIC DNA]</scope>
</reference>
<gene>
    <name evidence="1" type="ORF">CBYS24578_00004274</name>
</gene>
<dbReference type="EMBL" id="CABFNO020001523">
    <property type="protein sequence ID" value="CAG9993501.1"/>
    <property type="molecule type" value="Genomic_DNA"/>
</dbReference>
<accession>A0A9N9UMK0</accession>
<organism evidence="1 2">
    <name type="scientific">Clonostachys byssicola</name>
    <dbReference type="NCBI Taxonomy" id="160290"/>
    <lineage>
        <taxon>Eukaryota</taxon>
        <taxon>Fungi</taxon>
        <taxon>Dikarya</taxon>
        <taxon>Ascomycota</taxon>
        <taxon>Pezizomycotina</taxon>
        <taxon>Sordariomycetes</taxon>
        <taxon>Hypocreomycetidae</taxon>
        <taxon>Hypocreales</taxon>
        <taxon>Bionectriaceae</taxon>
        <taxon>Clonostachys</taxon>
    </lineage>
</organism>
<dbReference type="AlphaFoldDB" id="A0A9N9UMK0"/>
<sequence length="68" mass="7546">MINTVPMVSILEHSLCMQHYHVEIPAADACKIYQSNKVLRADANVSQLSLSHCPWVALRVIEAGARQS</sequence>
<dbReference type="OrthoDB" id="194139at2759"/>
<keyword evidence="2" id="KW-1185">Reference proteome</keyword>
<protein>
    <submittedName>
        <fullName evidence="1">Uncharacterized protein</fullName>
    </submittedName>
</protein>
<evidence type="ECO:0000313" key="2">
    <source>
        <dbReference type="Proteomes" id="UP000754883"/>
    </source>
</evidence>
<proteinExistence type="predicted"/>
<name>A0A9N9UMK0_9HYPO</name>
<comment type="caution">
    <text evidence="1">The sequence shown here is derived from an EMBL/GenBank/DDBJ whole genome shotgun (WGS) entry which is preliminary data.</text>
</comment>